<feature type="transmembrane region" description="Helical" evidence="5">
    <location>
        <begin position="268"/>
        <end position="284"/>
    </location>
</feature>
<evidence type="ECO:0000256" key="4">
    <source>
        <dbReference type="ARBA" id="ARBA00023136"/>
    </source>
</evidence>
<dbReference type="AlphaFoldDB" id="A0A3B1DHI0"/>
<sequence length="467" mass="50529">MTLFSKLLEKKWIFIAFAVGGFLLSMPTPEGLSPRGMRTLALLVVVFIFFVTEPIPLPGVALFIAISEVLLGLAKPSVVAQSFMSDSVFFIMGSLMIATALVKQNLDKRIALAIVGITGPRADRIILGLVIVSGLLASFIGEHTVAAMMMPVGVALIKYTHADWRKIRNLSVAILLSIAYGAMIAGAGTPSGGARNAIMLAYWQEMFDLRISYFEWITFAYPMLLVSAPIIAFVLYRTFKPEVTDLSPAVAALKEKVAKSGKMSQKEWLTIIIFLFTVLMWMTISDTIGLGITALIGALLFLTMGIVKWEDLNNNVNWGTILIYGGAISLGIMMKRTGVAEWLSHSFLTWLEPTGIRSGLPLLAVMSFITILMAMVMSSGATVGILGPITLNIASLSGTSVIAAGFITVISSSFCFLTAVASPACNIIYGSGYLKKSDFLKAGWKLIILSFIVIQLISVGYWRLLGH</sequence>
<dbReference type="EMBL" id="UOGF01000071">
    <property type="protein sequence ID" value="VAX31145.1"/>
    <property type="molecule type" value="Genomic_DNA"/>
</dbReference>
<feature type="transmembrane region" description="Helical" evidence="5">
    <location>
        <begin position="316"/>
        <end position="334"/>
    </location>
</feature>
<dbReference type="GO" id="GO:0008514">
    <property type="term" value="F:organic anion transmembrane transporter activity"/>
    <property type="evidence" value="ECO:0007669"/>
    <property type="project" value="UniProtKB-ARBA"/>
</dbReference>
<feature type="transmembrane region" description="Helical" evidence="5">
    <location>
        <begin position="354"/>
        <end position="377"/>
    </location>
</feature>
<feature type="transmembrane region" description="Helical" evidence="5">
    <location>
        <begin position="78"/>
        <end position="102"/>
    </location>
</feature>
<evidence type="ECO:0000313" key="6">
    <source>
        <dbReference type="EMBL" id="VAX31145.1"/>
    </source>
</evidence>
<dbReference type="PANTHER" id="PTHR10283">
    <property type="entry name" value="SOLUTE CARRIER FAMILY 13 MEMBER"/>
    <property type="match status" value="1"/>
</dbReference>
<dbReference type="GO" id="GO:1905039">
    <property type="term" value="P:carboxylic acid transmembrane transport"/>
    <property type="evidence" value="ECO:0007669"/>
    <property type="project" value="UniProtKB-ARBA"/>
</dbReference>
<feature type="transmembrane region" description="Helical" evidence="5">
    <location>
        <begin position="290"/>
        <end position="309"/>
    </location>
</feature>
<feature type="transmembrane region" description="Helical" evidence="5">
    <location>
        <begin position="122"/>
        <end position="139"/>
    </location>
</feature>
<evidence type="ECO:0000256" key="2">
    <source>
        <dbReference type="ARBA" id="ARBA00022692"/>
    </source>
</evidence>
<protein>
    <recommendedName>
        <fullName evidence="7">Anion transporter</fullName>
    </recommendedName>
</protein>
<feature type="transmembrane region" description="Helical" evidence="5">
    <location>
        <begin position="213"/>
        <end position="236"/>
    </location>
</feature>
<dbReference type="GO" id="GO:0005886">
    <property type="term" value="C:plasma membrane"/>
    <property type="evidence" value="ECO:0007669"/>
    <property type="project" value="TreeGrafter"/>
</dbReference>
<dbReference type="Pfam" id="PF00939">
    <property type="entry name" value="Na_sulph_symp"/>
    <property type="match status" value="1"/>
</dbReference>
<organism evidence="6">
    <name type="scientific">hydrothermal vent metagenome</name>
    <dbReference type="NCBI Taxonomy" id="652676"/>
    <lineage>
        <taxon>unclassified sequences</taxon>
        <taxon>metagenomes</taxon>
        <taxon>ecological metagenomes</taxon>
    </lineage>
</organism>
<keyword evidence="3 5" id="KW-1133">Transmembrane helix</keyword>
<accession>A0A3B1DHI0</accession>
<feature type="transmembrane region" description="Helical" evidence="5">
    <location>
        <begin position="446"/>
        <end position="464"/>
    </location>
</feature>
<dbReference type="InterPro" id="IPR001898">
    <property type="entry name" value="SLC13A/DASS"/>
</dbReference>
<feature type="transmembrane region" description="Helical" evidence="5">
    <location>
        <begin position="173"/>
        <end position="193"/>
    </location>
</feature>
<feature type="transmembrane region" description="Helical" evidence="5">
    <location>
        <begin position="12"/>
        <end position="28"/>
    </location>
</feature>
<evidence type="ECO:0000256" key="3">
    <source>
        <dbReference type="ARBA" id="ARBA00022989"/>
    </source>
</evidence>
<evidence type="ECO:0000256" key="1">
    <source>
        <dbReference type="ARBA" id="ARBA00004141"/>
    </source>
</evidence>
<name>A0A3B1DHI0_9ZZZZ</name>
<keyword evidence="4 5" id="KW-0472">Membrane</keyword>
<reference evidence="6" key="1">
    <citation type="submission" date="2018-06" db="EMBL/GenBank/DDBJ databases">
        <authorList>
            <person name="Zhirakovskaya E."/>
        </authorList>
    </citation>
    <scope>NUCLEOTIDE SEQUENCE</scope>
</reference>
<comment type="subcellular location">
    <subcellularLocation>
        <location evidence="1">Membrane</location>
        <topology evidence="1">Multi-pass membrane protein</topology>
    </subcellularLocation>
</comment>
<dbReference type="NCBIfam" id="TIGR00785">
    <property type="entry name" value="dass"/>
    <property type="match status" value="1"/>
</dbReference>
<evidence type="ECO:0000256" key="5">
    <source>
        <dbReference type="SAM" id="Phobius"/>
    </source>
</evidence>
<evidence type="ECO:0008006" key="7">
    <source>
        <dbReference type="Google" id="ProtNLM"/>
    </source>
</evidence>
<dbReference type="PANTHER" id="PTHR10283:SF82">
    <property type="entry name" value="SOLUTE CARRIER FAMILY 13 MEMBER 2"/>
    <property type="match status" value="1"/>
</dbReference>
<feature type="transmembrane region" description="Helical" evidence="5">
    <location>
        <begin position="40"/>
        <end position="66"/>
    </location>
</feature>
<keyword evidence="2 5" id="KW-0812">Transmembrane</keyword>
<proteinExistence type="predicted"/>
<gene>
    <name evidence="6" type="ORF">MNBD_NITROSPIRAE01-1060</name>
</gene>